<dbReference type="PROSITE" id="PS50005">
    <property type="entry name" value="TPR"/>
    <property type="match status" value="2"/>
</dbReference>
<dbReference type="InterPro" id="IPR010559">
    <property type="entry name" value="Sig_transdc_His_kin_internal"/>
</dbReference>
<dbReference type="Gene3D" id="3.30.565.10">
    <property type="entry name" value="Histidine kinase-like ATPase, C-terminal domain"/>
    <property type="match status" value="1"/>
</dbReference>
<accession>A0A941F390</accession>
<organism evidence="4 5">
    <name type="scientific">Carboxylicivirga sediminis</name>
    <dbReference type="NCBI Taxonomy" id="2006564"/>
    <lineage>
        <taxon>Bacteria</taxon>
        <taxon>Pseudomonadati</taxon>
        <taxon>Bacteroidota</taxon>
        <taxon>Bacteroidia</taxon>
        <taxon>Marinilabiliales</taxon>
        <taxon>Marinilabiliaceae</taxon>
        <taxon>Carboxylicivirga</taxon>
    </lineage>
</organism>
<keyword evidence="2" id="KW-1133">Transmembrane helix</keyword>
<dbReference type="RefSeq" id="WP_212189607.1">
    <property type="nucleotide sequence ID" value="NZ_JAGTAR010000010.1"/>
</dbReference>
<dbReference type="Proteomes" id="UP000679220">
    <property type="component" value="Unassembled WGS sequence"/>
</dbReference>
<dbReference type="PANTHER" id="PTHR34220:SF7">
    <property type="entry name" value="SENSOR HISTIDINE KINASE YPDA"/>
    <property type="match status" value="1"/>
</dbReference>
<proteinExistence type="predicted"/>
<dbReference type="Pfam" id="PF06580">
    <property type="entry name" value="His_kinase"/>
    <property type="match status" value="1"/>
</dbReference>
<keyword evidence="1" id="KW-0802">TPR repeat</keyword>
<dbReference type="Gene3D" id="1.25.40.10">
    <property type="entry name" value="Tetratricopeptide repeat domain"/>
    <property type="match status" value="1"/>
</dbReference>
<dbReference type="PROSITE" id="PS51257">
    <property type="entry name" value="PROKAR_LIPOPROTEIN"/>
    <property type="match status" value="1"/>
</dbReference>
<reference evidence="4" key="1">
    <citation type="journal article" date="2018" name="Int. J. Syst. Evol. Microbiol.">
        <title>Carboxylicivirga sediminis sp. nov., isolated from coastal sediment.</title>
        <authorList>
            <person name="Wang F.Q."/>
            <person name="Ren L.H."/>
            <person name="Zou R.J."/>
            <person name="Sun Y.Z."/>
            <person name="Liu X.J."/>
            <person name="Jiang F."/>
            <person name="Liu L.J."/>
        </authorList>
    </citation>
    <scope>NUCLEOTIDE SEQUENCE</scope>
    <source>
        <strain evidence="4">JR1</strain>
    </source>
</reference>
<dbReference type="GO" id="GO:0016020">
    <property type="term" value="C:membrane"/>
    <property type="evidence" value="ECO:0007669"/>
    <property type="project" value="InterPro"/>
</dbReference>
<comment type="caution">
    <text evidence="4">The sequence shown here is derived from an EMBL/GenBank/DDBJ whole genome shotgun (WGS) entry which is preliminary data.</text>
</comment>
<evidence type="ECO:0000313" key="4">
    <source>
        <dbReference type="EMBL" id="MBR8535597.1"/>
    </source>
</evidence>
<dbReference type="SMART" id="SM00028">
    <property type="entry name" value="TPR"/>
    <property type="match status" value="7"/>
</dbReference>
<feature type="transmembrane region" description="Helical" evidence="2">
    <location>
        <begin position="444"/>
        <end position="462"/>
    </location>
</feature>
<dbReference type="GO" id="GO:0000155">
    <property type="term" value="F:phosphorelay sensor kinase activity"/>
    <property type="evidence" value="ECO:0007669"/>
    <property type="project" value="InterPro"/>
</dbReference>
<dbReference type="SUPFAM" id="SSF55874">
    <property type="entry name" value="ATPase domain of HSP90 chaperone/DNA topoisomerase II/histidine kinase"/>
    <property type="match status" value="1"/>
</dbReference>
<dbReference type="InterPro" id="IPR011990">
    <property type="entry name" value="TPR-like_helical_dom_sf"/>
</dbReference>
<dbReference type="AlphaFoldDB" id="A0A941F390"/>
<keyword evidence="2" id="KW-0812">Transmembrane</keyword>
<feature type="repeat" description="TPR" evidence="1">
    <location>
        <begin position="165"/>
        <end position="198"/>
    </location>
</feature>
<dbReference type="InterPro" id="IPR036890">
    <property type="entry name" value="HATPase_C_sf"/>
</dbReference>
<name>A0A941F390_9BACT</name>
<dbReference type="Pfam" id="PF13424">
    <property type="entry name" value="TPR_12"/>
    <property type="match status" value="2"/>
</dbReference>
<protein>
    <submittedName>
        <fullName evidence="4">Tetratricopeptide repeat protein</fullName>
    </submittedName>
</protein>
<sequence>MDLRNTLIILITSFVLFSCDFQKAEVSDELIETSVSAQDSLMIEQLILQSNETYDASSGNLPAFDNYLKEAEDMAIKGDFNNYLFNIYTLVGQRLRNKSYYSDAMKMLQKALNIAEASNNLQFQTRAYNQIGVIFRRIDENPQALDMHMKALQLAEQCNDSLSLSKAINGMGNVSIAMERYHSAIEYFRRGLHISERMNNMLGMAINTNNIGEAYMKLNQLDSAMYYYFKSLDYNTQINSRVGQSICYNSIGSAYIAKQQNRLALDYLLKALEINQELEDRMLTSVSYTQIGKTYLNDNLPNRAITYLEQGLNMAMEIGSKYTAEEAASLLSKAYEQNQLYNRSLEYYKLATSFKDSILNEKNLFHMASIEAKYNNTLQQLQIDELNKEALLQKTLLSKQRSVLVATVVVVIVLVVVAMLIIFQGRLRSRYKNLRFQQRLLRSQMNPHFIFNALSAIQVFILENNMEKSSRFLSDFSKLMRHVLRSSNYEFIPIQEETEMLQYYLKIQQLRFSPPFTFDIIISDEIKNNKVVIPPMLIQPFVENAIEHGLKPLGETGKLIVRILKNGNQMILEVDDNGLGIDYQDRLSKSEKQHESMAIKITQERLSILEKDTKQKTTFEIFDKKKKDPFERGTIARISIPLITQETTLKT</sequence>
<feature type="transmembrane region" description="Helical" evidence="2">
    <location>
        <begin position="403"/>
        <end position="423"/>
    </location>
</feature>
<keyword evidence="5" id="KW-1185">Reference proteome</keyword>
<evidence type="ECO:0000259" key="3">
    <source>
        <dbReference type="Pfam" id="PF06580"/>
    </source>
</evidence>
<keyword evidence="2" id="KW-0472">Membrane</keyword>
<dbReference type="InterPro" id="IPR050640">
    <property type="entry name" value="Bact_2-comp_sensor_kinase"/>
</dbReference>
<dbReference type="PANTHER" id="PTHR34220">
    <property type="entry name" value="SENSOR HISTIDINE KINASE YPDA"/>
    <property type="match status" value="1"/>
</dbReference>
<feature type="domain" description="Signal transduction histidine kinase internal region" evidence="3">
    <location>
        <begin position="438"/>
        <end position="513"/>
    </location>
</feature>
<feature type="repeat" description="TPR" evidence="1">
    <location>
        <begin position="125"/>
        <end position="158"/>
    </location>
</feature>
<dbReference type="SUPFAM" id="SSF48452">
    <property type="entry name" value="TPR-like"/>
    <property type="match status" value="2"/>
</dbReference>
<evidence type="ECO:0000256" key="1">
    <source>
        <dbReference type="PROSITE-ProRule" id="PRU00339"/>
    </source>
</evidence>
<gene>
    <name evidence="4" type="ORF">KDU71_08510</name>
</gene>
<evidence type="ECO:0000313" key="5">
    <source>
        <dbReference type="Proteomes" id="UP000679220"/>
    </source>
</evidence>
<dbReference type="EMBL" id="JAGTAR010000010">
    <property type="protein sequence ID" value="MBR8535597.1"/>
    <property type="molecule type" value="Genomic_DNA"/>
</dbReference>
<evidence type="ECO:0000256" key="2">
    <source>
        <dbReference type="SAM" id="Phobius"/>
    </source>
</evidence>
<dbReference type="InterPro" id="IPR019734">
    <property type="entry name" value="TPR_rpt"/>
</dbReference>
<reference evidence="4" key="2">
    <citation type="submission" date="2021-04" db="EMBL/GenBank/DDBJ databases">
        <authorList>
            <person name="Zhang T."/>
            <person name="Zhang Y."/>
            <person name="Lu D."/>
            <person name="Zuo D."/>
            <person name="Du Z."/>
        </authorList>
    </citation>
    <scope>NUCLEOTIDE SEQUENCE</scope>
    <source>
        <strain evidence="4">JR1</strain>
    </source>
</reference>